<dbReference type="InterPro" id="IPR003400">
    <property type="entry name" value="ExbD"/>
</dbReference>
<evidence type="ECO:0000256" key="6">
    <source>
        <dbReference type="ARBA" id="ARBA00023136"/>
    </source>
</evidence>
<accession>A0ABM9NHR3</accession>
<name>A0ABM9NHR3_9GAMM</name>
<sequence>MNFRPRRRDNPELNLIPMIDVLIVLLIFLVLTTTFSREAELQVRLPEAAGAPPDQEEKGIDVVIDAQGHYLVAQHPTVNDRLDTLKNALRAAAGNDKDPLIVINADRATPHQAVIAVLDAAGQLGFRHVTFAAESLPGDGP</sequence>
<feature type="transmembrane region" description="Helical" evidence="8">
    <location>
        <begin position="15"/>
        <end position="35"/>
    </location>
</feature>
<keyword evidence="5 8" id="KW-1133">Transmembrane helix</keyword>
<evidence type="ECO:0000313" key="9">
    <source>
        <dbReference type="EMBL" id="CAL1240163.1"/>
    </source>
</evidence>
<keyword evidence="7" id="KW-0653">Protein transport</keyword>
<evidence type="ECO:0000256" key="5">
    <source>
        <dbReference type="ARBA" id="ARBA00022989"/>
    </source>
</evidence>
<evidence type="ECO:0000256" key="7">
    <source>
        <dbReference type="RuleBase" id="RU003879"/>
    </source>
</evidence>
<dbReference type="RefSeq" id="WP_348759667.1">
    <property type="nucleotide sequence ID" value="NZ_OZ026884.1"/>
</dbReference>
<reference evidence="9 10" key="1">
    <citation type="submission" date="2024-04" db="EMBL/GenBank/DDBJ databases">
        <authorList>
            <person name="Cremers G."/>
        </authorList>
    </citation>
    <scope>NUCLEOTIDE SEQUENCE [LARGE SCALE GENOMIC DNA]</scope>
    <source>
        <strain evidence="9">MeCH1-AG</strain>
    </source>
</reference>
<dbReference type="PANTHER" id="PTHR30558:SF3">
    <property type="entry name" value="BIOPOLYMER TRANSPORT PROTEIN EXBD-RELATED"/>
    <property type="match status" value="1"/>
</dbReference>
<dbReference type="Pfam" id="PF02472">
    <property type="entry name" value="ExbD"/>
    <property type="match status" value="1"/>
</dbReference>
<evidence type="ECO:0000256" key="4">
    <source>
        <dbReference type="ARBA" id="ARBA00022692"/>
    </source>
</evidence>
<keyword evidence="10" id="KW-1185">Reference proteome</keyword>
<evidence type="ECO:0000256" key="1">
    <source>
        <dbReference type="ARBA" id="ARBA00004162"/>
    </source>
</evidence>
<dbReference type="PANTHER" id="PTHR30558">
    <property type="entry name" value="EXBD MEMBRANE COMPONENT OF PMF-DRIVEN MACROMOLECULE IMPORT SYSTEM"/>
    <property type="match status" value="1"/>
</dbReference>
<gene>
    <name evidence="9" type="ORF">MECH1_V1_1387</name>
</gene>
<keyword evidence="7" id="KW-0813">Transport</keyword>
<keyword evidence="3" id="KW-1003">Cell membrane</keyword>
<comment type="similarity">
    <text evidence="2 7">Belongs to the ExbD/TolR family.</text>
</comment>
<dbReference type="Proteomes" id="UP001497493">
    <property type="component" value="Chromosome"/>
</dbReference>
<dbReference type="EMBL" id="OZ026884">
    <property type="protein sequence ID" value="CAL1240163.1"/>
    <property type="molecule type" value="Genomic_DNA"/>
</dbReference>
<evidence type="ECO:0000313" key="10">
    <source>
        <dbReference type="Proteomes" id="UP001497493"/>
    </source>
</evidence>
<keyword evidence="4 7" id="KW-0812">Transmembrane</keyword>
<comment type="subcellular location">
    <subcellularLocation>
        <location evidence="1">Cell membrane</location>
        <topology evidence="1">Single-pass membrane protein</topology>
    </subcellularLocation>
    <subcellularLocation>
        <location evidence="7">Cell membrane</location>
        <topology evidence="7">Single-pass type II membrane protein</topology>
    </subcellularLocation>
</comment>
<keyword evidence="6 8" id="KW-0472">Membrane</keyword>
<protein>
    <submittedName>
        <fullName evidence="9">Biopolymer transport protein ExbD/TolR</fullName>
    </submittedName>
</protein>
<evidence type="ECO:0000256" key="3">
    <source>
        <dbReference type="ARBA" id="ARBA00022475"/>
    </source>
</evidence>
<organism evidence="9 10">
    <name type="scientific">Candidatus Methylocalor cossyra</name>
    <dbReference type="NCBI Taxonomy" id="3108543"/>
    <lineage>
        <taxon>Bacteria</taxon>
        <taxon>Pseudomonadati</taxon>
        <taxon>Pseudomonadota</taxon>
        <taxon>Gammaproteobacteria</taxon>
        <taxon>Methylococcales</taxon>
        <taxon>Methylococcaceae</taxon>
        <taxon>Candidatus Methylocalor</taxon>
    </lineage>
</organism>
<proteinExistence type="inferred from homology"/>
<evidence type="ECO:0000256" key="8">
    <source>
        <dbReference type="SAM" id="Phobius"/>
    </source>
</evidence>
<dbReference type="Gene3D" id="3.30.420.270">
    <property type="match status" value="1"/>
</dbReference>
<evidence type="ECO:0000256" key="2">
    <source>
        <dbReference type="ARBA" id="ARBA00005811"/>
    </source>
</evidence>